<proteinExistence type="predicted"/>
<dbReference type="Proteomes" id="UP001529180">
    <property type="component" value="Unassembled WGS sequence"/>
</dbReference>
<protein>
    <submittedName>
        <fullName evidence="2">Uncharacterized protein</fullName>
    </submittedName>
</protein>
<name>A0ABT6GDY0_9PROT</name>
<feature type="transmembrane region" description="Helical" evidence="1">
    <location>
        <begin position="12"/>
        <end position="36"/>
    </location>
</feature>
<gene>
    <name evidence="2" type="ORF">P7680_14995</name>
</gene>
<dbReference type="RefSeq" id="WP_255355705.1">
    <property type="nucleotide sequence ID" value="NZ_JARSBO010000007.1"/>
</dbReference>
<evidence type="ECO:0000313" key="3">
    <source>
        <dbReference type="Proteomes" id="UP001529180"/>
    </source>
</evidence>
<dbReference type="EMBL" id="JARSBO010000007">
    <property type="protein sequence ID" value="MDG4720310.1"/>
    <property type="molecule type" value="Genomic_DNA"/>
</dbReference>
<reference evidence="2 3" key="1">
    <citation type="submission" date="2023-03" db="EMBL/GenBank/DDBJ databases">
        <title>Strain FZY0004 represents a novel species in the genus Thalassospira isolated from seawater.</title>
        <authorList>
            <person name="Fu Z.-Y."/>
        </authorList>
    </citation>
    <scope>NUCLEOTIDE SEQUENCE [LARGE SCALE GENOMIC DNA]</scope>
    <source>
        <strain evidence="2 3">FZY0004</strain>
    </source>
</reference>
<evidence type="ECO:0000256" key="1">
    <source>
        <dbReference type="SAM" id="Phobius"/>
    </source>
</evidence>
<comment type="caution">
    <text evidence="2">The sequence shown here is derived from an EMBL/GenBank/DDBJ whole genome shotgun (WGS) entry which is preliminary data.</text>
</comment>
<organism evidence="2 3">
    <name type="scientific">Thalassospira aquimaris</name>
    <dbReference type="NCBI Taxonomy" id="3037796"/>
    <lineage>
        <taxon>Bacteria</taxon>
        <taxon>Pseudomonadati</taxon>
        <taxon>Pseudomonadota</taxon>
        <taxon>Alphaproteobacteria</taxon>
        <taxon>Rhodospirillales</taxon>
        <taxon>Thalassospiraceae</taxon>
        <taxon>Thalassospira</taxon>
    </lineage>
</organism>
<keyword evidence="3" id="KW-1185">Reference proteome</keyword>
<accession>A0ABT6GDY0</accession>
<sequence length="43" mass="4649">MHKLIENPTRLNELCSTVAIVGSTGFFLFVIALGMAQSLRGLV</sequence>
<evidence type="ECO:0000313" key="2">
    <source>
        <dbReference type="EMBL" id="MDG4720310.1"/>
    </source>
</evidence>
<keyword evidence="1" id="KW-0812">Transmembrane</keyword>
<keyword evidence="1" id="KW-0472">Membrane</keyword>
<keyword evidence="1" id="KW-1133">Transmembrane helix</keyword>